<feature type="domain" description="Reverse transcriptase" evidence="1">
    <location>
        <begin position="156"/>
        <end position="442"/>
    </location>
</feature>
<name>A0A6P3X9F2_DINQU</name>
<dbReference type="Proteomes" id="UP000515204">
    <property type="component" value="Unplaced"/>
</dbReference>
<dbReference type="Gene3D" id="3.30.70.270">
    <property type="match status" value="1"/>
</dbReference>
<protein>
    <submittedName>
        <fullName evidence="3">RNA-directed DNA polymerase from mobile element jockey-like</fullName>
    </submittedName>
</protein>
<dbReference type="GO" id="GO:0071897">
    <property type="term" value="P:DNA biosynthetic process"/>
    <property type="evidence" value="ECO:0007669"/>
    <property type="project" value="UniProtKB-ARBA"/>
</dbReference>
<organism evidence="2 3">
    <name type="scientific">Dinoponera quadriceps</name>
    <name type="common">South American ant</name>
    <dbReference type="NCBI Taxonomy" id="609295"/>
    <lineage>
        <taxon>Eukaryota</taxon>
        <taxon>Metazoa</taxon>
        <taxon>Ecdysozoa</taxon>
        <taxon>Arthropoda</taxon>
        <taxon>Hexapoda</taxon>
        <taxon>Insecta</taxon>
        <taxon>Pterygota</taxon>
        <taxon>Neoptera</taxon>
        <taxon>Endopterygota</taxon>
        <taxon>Hymenoptera</taxon>
        <taxon>Apocrita</taxon>
        <taxon>Aculeata</taxon>
        <taxon>Formicoidea</taxon>
        <taxon>Formicidae</taxon>
        <taxon>Ponerinae</taxon>
        <taxon>Ponerini</taxon>
        <taxon>Dinoponera</taxon>
    </lineage>
</organism>
<accession>A0A6P3X9F2</accession>
<dbReference type="PROSITE" id="PS50878">
    <property type="entry name" value="RT_POL"/>
    <property type="match status" value="1"/>
</dbReference>
<sequence length="672" mass="78789">MPTLKINPNDENLLKEANINPTGTPRDTENNFIIKELKQKLQIIGAHYMSISNKTTKLGNRPLNNIVKRECEKIIVEIEKDRTNGNTICQFNTDNPAQAPSIFSTEPNYFTNEKTVRTIFHNLNNKISSGTDNIPNRALKHITKNIALQYTIIFNNMLNHNYFPNYWKIAKTISIPKKEKDKTQINSYRLISLLPNISKIYEKVINQNIIRHSSKHNIIPDYQFGFRRHHSTSHAINKVVSDTFWALNGKKCVGACLIDLEKAFDTVWLEGLIFKLIKKNFPIYLIKLIWNMIHNRKFRTYQNYCTSEKTFTISNRLQQGTINSPTLFNIYTADLLICFGPVNTDCTLIAYADDLIVYTADKKPSVIKNKLQNAIDKILYYYNAWKFKVNLSKCETILFRPSTKAASANIKKHYKNFNIIGNVNDKTVIPHKKTVKYLGIQLDERLHLNQHVELQLEKAKRTFISLGNLFYARNLNRRVKITCYQALIRPIITYACEIWYNLNAANMETIRKFERKCIRACTNTYRSKESNYTKYTNNLTFYNTAQIHRIDCFTIQLIRRYFKRLSEIKENSLIYSIPCINENYIINTLKTGFIPPEAFIYLDANGYITDKHGIPIIYHIPRHKKHKTIIYNKHIDSKKQETTLKYDTTIPNRDKLLSNEKNTKQYWWLKRN</sequence>
<gene>
    <name evidence="3" type="primary">LOC106744527</name>
</gene>
<proteinExistence type="predicted"/>
<dbReference type="RefSeq" id="XP_014474872.1">
    <property type="nucleotide sequence ID" value="XM_014619386.1"/>
</dbReference>
<keyword evidence="2" id="KW-1185">Reference proteome</keyword>
<dbReference type="KEGG" id="dqu:106744527"/>
<evidence type="ECO:0000313" key="2">
    <source>
        <dbReference type="Proteomes" id="UP000515204"/>
    </source>
</evidence>
<dbReference type="InterPro" id="IPR000477">
    <property type="entry name" value="RT_dom"/>
</dbReference>
<dbReference type="Pfam" id="PF00078">
    <property type="entry name" value="RVT_1"/>
    <property type="match status" value="1"/>
</dbReference>
<evidence type="ECO:0000313" key="3">
    <source>
        <dbReference type="RefSeq" id="XP_014474872.1"/>
    </source>
</evidence>
<evidence type="ECO:0000259" key="1">
    <source>
        <dbReference type="PROSITE" id="PS50878"/>
    </source>
</evidence>
<dbReference type="OrthoDB" id="7555282at2759"/>
<dbReference type="InterPro" id="IPR043502">
    <property type="entry name" value="DNA/RNA_pol_sf"/>
</dbReference>
<dbReference type="GeneID" id="106744527"/>
<dbReference type="InterPro" id="IPR043128">
    <property type="entry name" value="Rev_trsase/Diguanyl_cyclase"/>
</dbReference>
<reference evidence="3" key="1">
    <citation type="submission" date="2025-08" db="UniProtKB">
        <authorList>
            <consortium name="RefSeq"/>
        </authorList>
    </citation>
    <scope>IDENTIFICATION</scope>
</reference>
<dbReference type="PANTHER" id="PTHR19446">
    <property type="entry name" value="REVERSE TRANSCRIPTASES"/>
    <property type="match status" value="1"/>
</dbReference>
<dbReference type="AlphaFoldDB" id="A0A6P3X9F2"/>
<dbReference type="SUPFAM" id="SSF56672">
    <property type="entry name" value="DNA/RNA polymerases"/>
    <property type="match status" value="1"/>
</dbReference>
<dbReference type="CDD" id="cd01650">
    <property type="entry name" value="RT_nLTR_like"/>
    <property type="match status" value="1"/>
</dbReference>